<dbReference type="EMBL" id="JBHUHD010000001">
    <property type="protein sequence ID" value="MFD2142304.1"/>
    <property type="molecule type" value="Genomic_DNA"/>
</dbReference>
<reference evidence="3" key="1">
    <citation type="journal article" date="2019" name="Int. J. Syst. Evol. Microbiol.">
        <title>The Global Catalogue of Microorganisms (GCM) 10K type strain sequencing project: providing services to taxonomists for standard genome sequencing and annotation.</title>
        <authorList>
            <consortium name="The Broad Institute Genomics Platform"/>
            <consortium name="The Broad Institute Genome Sequencing Center for Infectious Disease"/>
            <person name="Wu L."/>
            <person name="Ma J."/>
        </authorList>
    </citation>
    <scope>NUCLEOTIDE SEQUENCE [LARGE SCALE GENOMIC DNA]</scope>
    <source>
        <strain evidence="3">CCM 7435</strain>
    </source>
</reference>
<feature type="domain" description="DUF6950" evidence="1">
    <location>
        <begin position="2"/>
        <end position="127"/>
    </location>
</feature>
<accession>A0ABW4Z1A8</accession>
<dbReference type="Proteomes" id="UP001597299">
    <property type="component" value="Unassembled WGS sequence"/>
</dbReference>
<organism evidence="2 3">
    <name type="scientific">Ancylobacter oerskovii</name>
    <dbReference type="NCBI Taxonomy" id="459519"/>
    <lineage>
        <taxon>Bacteria</taxon>
        <taxon>Pseudomonadati</taxon>
        <taxon>Pseudomonadota</taxon>
        <taxon>Alphaproteobacteria</taxon>
        <taxon>Hyphomicrobiales</taxon>
        <taxon>Xanthobacteraceae</taxon>
        <taxon>Ancylobacter</taxon>
    </lineage>
</organism>
<gene>
    <name evidence="2" type="ORF">ACFSNC_18000</name>
</gene>
<evidence type="ECO:0000313" key="3">
    <source>
        <dbReference type="Proteomes" id="UP001597299"/>
    </source>
</evidence>
<name>A0ABW4Z1A8_9HYPH</name>
<dbReference type="Pfam" id="PF22262">
    <property type="entry name" value="DUF6950"/>
    <property type="match status" value="1"/>
</dbReference>
<keyword evidence="3" id="KW-1185">Reference proteome</keyword>
<dbReference type="InterPro" id="IPR053802">
    <property type="entry name" value="DUF6950"/>
</dbReference>
<sequence length="127" mass="14029">MLRSFLIDHARREFAWGTEDCCLLIADWWRANHGVDPAAGWRGTYSTAAEKDALLAREGGVARIVRRLALDVGAERTSDPRPGDFGVVRVDRKHLGAIRAPDGKWATKSLAGLVLFTPIHIVAAWKI</sequence>
<evidence type="ECO:0000313" key="2">
    <source>
        <dbReference type="EMBL" id="MFD2142304.1"/>
    </source>
</evidence>
<dbReference type="RefSeq" id="WP_213351244.1">
    <property type="nucleotide sequence ID" value="NZ_JAHBGB010000006.1"/>
</dbReference>
<evidence type="ECO:0000259" key="1">
    <source>
        <dbReference type="Pfam" id="PF22262"/>
    </source>
</evidence>
<comment type="caution">
    <text evidence="2">The sequence shown here is derived from an EMBL/GenBank/DDBJ whole genome shotgun (WGS) entry which is preliminary data.</text>
</comment>
<proteinExistence type="predicted"/>
<protein>
    <submittedName>
        <fullName evidence="2">DUF6950 family protein</fullName>
    </submittedName>
</protein>